<keyword evidence="1" id="KW-0812">Transmembrane</keyword>
<dbReference type="AlphaFoldDB" id="A0A8J3VLY5"/>
<keyword evidence="1" id="KW-0472">Membrane</keyword>
<gene>
    <name evidence="2" type="ORF">Rhe02_87150</name>
</gene>
<comment type="caution">
    <text evidence="2">The sequence shown here is derived from an EMBL/GenBank/DDBJ whole genome shotgun (WGS) entry which is preliminary data.</text>
</comment>
<keyword evidence="3" id="KW-1185">Reference proteome</keyword>
<dbReference type="RefSeq" id="WP_203914364.1">
    <property type="nucleotide sequence ID" value="NZ_BONY01000101.1"/>
</dbReference>
<accession>A0A8J3VLY5</accession>
<organism evidence="2 3">
    <name type="scientific">Rhizocola hellebori</name>
    <dbReference type="NCBI Taxonomy" id="1392758"/>
    <lineage>
        <taxon>Bacteria</taxon>
        <taxon>Bacillati</taxon>
        <taxon>Actinomycetota</taxon>
        <taxon>Actinomycetes</taxon>
        <taxon>Micromonosporales</taxon>
        <taxon>Micromonosporaceae</taxon>
        <taxon>Rhizocola</taxon>
    </lineage>
</organism>
<dbReference type="Proteomes" id="UP000612899">
    <property type="component" value="Unassembled WGS sequence"/>
</dbReference>
<feature type="transmembrane region" description="Helical" evidence="1">
    <location>
        <begin position="7"/>
        <end position="27"/>
    </location>
</feature>
<evidence type="ECO:0000313" key="3">
    <source>
        <dbReference type="Proteomes" id="UP000612899"/>
    </source>
</evidence>
<evidence type="ECO:0000256" key="1">
    <source>
        <dbReference type="SAM" id="Phobius"/>
    </source>
</evidence>
<feature type="transmembrane region" description="Helical" evidence="1">
    <location>
        <begin position="33"/>
        <end position="52"/>
    </location>
</feature>
<proteinExistence type="predicted"/>
<keyword evidence="1" id="KW-1133">Transmembrane helix</keyword>
<sequence>MTPQLSARNLIILSISYGLAVGAIAALNGPVTPVAVLGGLILGGLWAVRGVMGGGRDRS</sequence>
<dbReference type="EMBL" id="BONY01000101">
    <property type="protein sequence ID" value="GIH10648.1"/>
    <property type="molecule type" value="Genomic_DNA"/>
</dbReference>
<protein>
    <submittedName>
        <fullName evidence="2">Uncharacterized protein</fullName>
    </submittedName>
</protein>
<evidence type="ECO:0000313" key="2">
    <source>
        <dbReference type="EMBL" id="GIH10648.1"/>
    </source>
</evidence>
<name>A0A8J3VLY5_9ACTN</name>
<reference evidence="2" key="1">
    <citation type="submission" date="2021-01" db="EMBL/GenBank/DDBJ databases">
        <title>Whole genome shotgun sequence of Rhizocola hellebori NBRC 109834.</title>
        <authorList>
            <person name="Komaki H."/>
            <person name="Tamura T."/>
        </authorList>
    </citation>
    <scope>NUCLEOTIDE SEQUENCE</scope>
    <source>
        <strain evidence="2">NBRC 109834</strain>
    </source>
</reference>